<dbReference type="AlphaFoldDB" id="A0ABD0JWF8"/>
<protein>
    <recommendedName>
        <fullName evidence="4">EGF-like domain-containing protein</fullName>
    </recommendedName>
</protein>
<dbReference type="EMBL" id="JACVVK020000312">
    <property type="protein sequence ID" value="KAK7479041.1"/>
    <property type="molecule type" value="Genomic_DNA"/>
</dbReference>
<evidence type="ECO:0000313" key="3">
    <source>
        <dbReference type="Proteomes" id="UP001519460"/>
    </source>
</evidence>
<keyword evidence="1" id="KW-0472">Membrane</keyword>
<comment type="caution">
    <text evidence="2">The sequence shown here is derived from an EMBL/GenBank/DDBJ whole genome shotgun (WGS) entry which is preliminary data.</text>
</comment>
<feature type="transmembrane region" description="Helical" evidence="1">
    <location>
        <begin position="14"/>
        <end position="31"/>
    </location>
</feature>
<accession>A0ABD0JWF8</accession>
<evidence type="ECO:0008006" key="4">
    <source>
        <dbReference type="Google" id="ProtNLM"/>
    </source>
</evidence>
<feature type="transmembrane region" description="Helical" evidence="1">
    <location>
        <begin position="106"/>
        <end position="126"/>
    </location>
</feature>
<keyword evidence="1" id="KW-0812">Transmembrane</keyword>
<keyword evidence="3" id="KW-1185">Reference proteome</keyword>
<evidence type="ECO:0000256" key="1">
    <source>
        <dbReference type="SAM" id="Phobius"/>
    </source>
</evidence>
<reference evidence="2 3" key="1">
    <citation type="journal article" date="2023" name="Sci. Data">
        <title>Genome assembly of the Korean intertidal mud-creeper Batillaria attramentaria.</title>
        <authorList>
            <person name="Patra A.K."/>
            <person name="Ho P.T."/>
            <person name="Jun S."/>
            <person name="Lee S.J."/>
            <person name="Kim Y."/>
            <person name="Won Y.J."/>
        </authorList>
    </citation>
    <scope>NUCLEOTIDE SEQUENCE [LARGE SCALE GENOMIC DNA]</scope>
    <source>
        <strain evidence="2">Wonlab-2016</strain>
    </source>
</reference>
<proteinExistence type="predicted"/>
<sequence length="142" mass="15998">IDAAARENPSSSNGVRMSVLWMLLFFAFSQWNSYCLGEPVTDCPQLVTEGESFTCECKSPTGDPSCRLSWPGHTEGPVLNIPRVRREKNGFICQMDCNGTPTTKTVTLNIACKLLCFHVGMIIIQFRRKKRKRKKCSEVMMS</sequence>
<dbReference type="Proteomes" id="UP001519460">
    <property type="component" value="Unassembled WGS sequence"/>
</dbReference>
<name>A0ABD0JWF8_9CAEN</name>
<evidence type="ECO:0000313" key="2">
    <source>
        <dbReference type="EMBL" id="KAK7479041.1"/>
    </source>
</evidence>
<organism evidence="2 3">
    <name type="scientific">Batillaria attramentaria</name>
    <dbReference type="NCBI Taxonomy" id="370345"/>
    <lineage>
        <taxon>Eukaryota</taxon>
        <taxon>Metazoa</taxon>
        <taxon>Spiralia</taxon>
        <taxon>Lophotrochozoa</taxon>
        <taxon>Mollusca</taxon>
        <taxon>Gastropoda</taxon>
        <taxon>Caenogastropoda</taxon>
        <taxon>Sorbeoconcha</taxon>
        <taxon>Cerithioidea</taxon>
        <taxon>Batillariidae</taxon>
        <taxon>Batillaria</taxon>
    </lineage>
</organism>
<feature type="non-terminal residue" evidence="2">
    <location>
        <position position="1"/>
    </location>
</feature>
<gene>
    <name evidence="2" type="ORF">BaRGS_00029711</name>
</gene>
<keyword evidence="1" id="KW-1133">Transmembrane helix</keyword>